<dbReference type="InParanoid" id="A0A1H9BZR2"/>
<protein>
    <submittedName>
        <fullName evidence="4">O-methyltransferase</fullName>
    </submittedName>
</protein>
<dbReference type="SUPFAM" id="SSF53335">
    <property type="entry name" value="S-adenosyl-L-methionine-dependent methyltransferases"/>
    <property type="match status" value="1"/>
</dbReference>
<dbReference type="PANTHER" id="PTHR43167:SF1">
    <property type="entry name" value="PUTATIVE (AFU_ORTHOLOGUE AFUA_6G01830)-RELATED"/>
    <property type="match status" value="1"/>
</dbReference>
<evidence type="ECO:0000256" key="3">
    <source>
        <dbReference type="ARBA" id="ARBA00022691"/>
    </source>
</evidence>
<proteinExistence type="predicted"/>
<dbReference type="GO" id="GO:0032259">
    <property type="term" value="P:methylation"/>
    <property type="evidence" value="ECO:0007669"/>
    <property type="project" value="UniProtKB-KW"/>
</dbReference>
<evidence type="ECO:0000313" key="5">
    <source>
        <dbReference type="Proteomes" id="UP000199021"/>
    </source>
</evidence>
<dbReference type="RefSeq" id="WP_090165794.1">
    <property type="nucleotide sequence ID" value="NZ_FOFB01000004.1"/>
</dbReference>
<dbReference type="InterPro" id="IPR002935">
    <property type="entry name" value="SAM_O-MeTrfase"/>
</dbReference>
<evidence type="ECO:0000313" key="4">
    <source>
        <dbReference type="EMBL" id="SEP94247.1"/>
    </source>
</evidence>
<organism evidence="4 5">
    <name type="scientific">Neolewinella agarilytica</name>
    <dbReference type="NCBI Taxonomy" id="478744"/>
    <lineage>
        <taxon>Bacteria</taxon>
        <taxon>Pseudomonadati</taxon>
        <taxon>Bacteroidota</taxon>
        <taxon>Saprospiria</taxon>
        <taxon>Saprospirales</taxon>
        <taxon>Lewinellaceae</taxon>
        <taxon>Neolewinella</taxon>
    </lineage>
</organism>
<dbReference type="Pfam" id="PF01596">
    <property type="entry name" value="Methyltransf_3"/>
    <property type="match status" value="1"/>
</dbReference>
<keyword evidence="2 4" id="KW-0808">Transferase</keyword>
<dbReference type="GO" id="GO:0008171">
    <property type="term" value="F:O-methyltransferase activity"/>
    <property type="evidence" value="ECO:0007669"/>
    <property type="project" value="InterPro"/>
</dbReference>
<dbReference type="InterPro" id="IPR029063">
    <property type="entry name" value="SAM-dependent_MTases_sf"/>
</dbReference>
<sequence>MTNLPQVQIASTLEQLLKDAKYDLLKIMKVAAKSIVRPMQPSDFKEAYLSISSKQGEDLKQLIQEKNLKNIVEFGTSFGISTLYLASGAIETGGHIITTELIESKARKAIENFEKAGVADRIEVRVGDAVETLQGYSDPIDLLLLDGWKDLYLAVFQLLEPNFHSNTIVYVDNADMKESEVFLNTLANDPQYQFQPRHHGKVILITSQDWPQP</sequence>
<dbReference type="STRING" id="478744.SAMN05444359_1045"/>
<dbReference type="CDD" id="cd02440">
    <property type="entry name" value="AdoMet_MTases"/>
    <property type="match status" value="1"/>
</dbReference>
<evidence type="ECO:0000256" key="1">
    <source>
        <dbReference type="ARBA" id="ARBA00022603"/>
    </source>
</evidence>
<reference evidence="5" key="1">
    <citation type="submission" date="2016-10" db="EMBL/GenBank/DDBJ databases">
        <authorList>
            <person name="Varghese N."/>
            <person name="Submissions S."/>
        </authorList>
    </citation>
    <scope>NUCLEOTIDE SEQUENCE [LARGE SCALE GENOMIC DNA]</scope>
    <source>
        <strain evidence="5">DSM 24740</strain>
    </source>
</reference>
<gene>
    <name evidence="4" type="ORF">SAMN05444359_1045</name>
</gene>
<dbReference type="PROSITE" id="PS51682">
    <property type="entry name" value="SAM_OMT_I"/>
    <property type="match status" value="1"/>
</dbReference>
<dbReference type="PANTHER" id="PTHR43167">
    <property type="entry name" value="PUTATIVE (AFU_ORTHOLOGUE AFUA_6G01830)-RELATED"/>
    <property type="match status" value="1"/>
</dbReference>
<name>A0A1H9BZR2_9BACT</name>
<dbReference type="Proteomes" id="UP000199021">
    <property type="component" value="Unassembled WGS sequence"/>
</dbReference>
<evidence type="ECO:0000256" key="2">
    <source>
        <dbReference type="ARBA" id="ARBA00022679"/>
    </source>
</evidence>
<dbReference type="EMBL" id="FOFB01000004">
    <property type="protein sequence ID" value="SEP94247.1"/>
    <property type="molecule type" value="Genomic_DNA"/>
</dbReference>
<keyword evidence="3" id="KW-0949">S-adenosyl-L-methionine</keyword>
<dbReference type="Gene3D" id="3.40.50.150">
    <property type="entry name" value="Vaccinia Virus protein VP39"/>
    <property type="match status" value="1"/>
</dbReference>
<accession>A0A1H9BZR2</accession>
<dbReference type="AlphaFoldDB" id="A0A1H9BZR2"/>
<keyword evidence="1 4" id="KW-0489">Methyltransferase</keyword>
<dbReference type="OrthoDB" id="9799672at2"/>
<keyword evidence="5" id="KW-1185">Reference proteome</keyword>